<organism evidence="8 9">
    <name type="scientific">Edwardsiella anguillarum</name>
    <dbReference type="NCBI Taxonomy" id="1821960"/>
    <lineage>
        <taxon>Bacteria</taxon>
        <taxon>Pseudomonadati</taxon>
        <taxon>Pseudomonadota</taxon>
        <taxon>Gammaproteobacteria</taxon>
        <taxon>Enterobacterales</taxon>
        <taxon>Hafniaceae</taxon>
        <taxon>Edwardsiella</taxon>
    </lineage>
</organism>
<dbReference type="Proteomes" id="UP001238370">
    <property type="component" value="Chromosome"/>
</dbReference>
<accession>A0ABY8SF24</accession>
<evidence type="ECO:0000313" key="9">
    <source>
        <dbReference type="Proteomes" id="UP001238370"/>
    </source>
</evidence>
<gene>
    <name evidence="8" type="primary">sctF</name>
    <name evidence="8" type="ORF">MQ095_17750</name>
</gene>
<dbReference type="InterPro" id="IPR021123">
    <property type="entry name" value="T3SS_needle-like"/>
</dbReference>
<dbReference type="Pfam" id="PF09392">
    <property type="entry name" value="T3SS_needle_F"/>
    <property type="match status" value="1"/>
</dbReference>
<protein>
    <submittedName>
        <fullName evidence="8">Type III secretion system needle filament subunit SctF</fullName>
    </submittedName>
</protein>
<sequence>MNLIDVTTQMGQFGQRISDSIQPLLASGEDVVNNPERMLQLQFAVQQYSAYVNVESGMLKTVKDIISTIANRSF</sequence>
<dbReference type="InterPro" id="IPR037203">
    <property type="entry name" value="T3SS_needle-like_sf"/>
</dbReference>
<keyword evidence="9" id="KW-1185">Reference proteome</keyword>
<keyword evidence="5" id="KW-0653">Protein transport</keyword>
<evidence type="ECO:0000256" key="7">
    <source>
        <dbReference type="ARBA" id="ARBA00035658"/>
    </source>
</evidence>
<evidence type="ECO:0000256" key="6">
    <source>
        <dbReference type="ARBA" id="ARBA00023026"/>
    </source>
</evidence>
<dbReference type="Gene3D" id="1.20.58.90">
    <property type="match status" value="1"/>
</dbReference>
<name>A0ABY8SF24_9GAMM</name>
<proteinExistence type="inferred from homology"/>
<dbReference type="InterPro" id="IPR011841">
    <property type="entry name" value="T3SS_needle_YscF"/>
</dbReference>
<dbReference type="EMBL" id="CP094302">
    <property type="protein sequence ID" value="WHP83566.1"/>
    <property type="molecule type" value="Genomic_DNA"/>
</dbReference>
<evidence type="ECO:0000256" key="5">
    <source>
        <dbReference type="ARBA" id="ARBA00022927"/>
    </source>
</evidence>
<evidence type="ECO:0000256" key="1">
    <source>
        <dbReference type="ARBA" id="ARBA00004241"/>
    </source>
</evidence>
<dbReference type="GeneID" id="33939004"/>
<evidence type="ECO:0000256" key="2">
    <source>
        <dbReference type="ARBA" id="ARBA00004613"/>
    </source>
</evidence>
<evidence type="ECO:0000256" key="4">
    <source>
        <dbReference type="ARBA" id="ARBA00022525"/>
    </source>
</evidence>
<keyword evidence="6" id="KW-0843">Virulence</keyword>
<keyword evidence="4" id="KW-0964">Secreted</keyword>
<reference evidence="8 9" key="1">
    <citation type="submission" date="2022-03" db="EMBL/GenBank/DDBJ databases">
        <title>Survey of Intraspecific Variation of Edwardsiella anguillarum Isolates from Non-Anguillid Fish Host Originating from Varied Geographic Locations.</title>
        <authorList>
            <person name="Armwood A.R."/>
            <person name="Woodyard E."/>
            <person name="Waldbieser G.C."/>
            <person name="Camus A.C."/>
            <person name="Divya D."/>
            <person name="Tekedar H."/>
            <person name="Soto E."/>
            <person name="Stein C."/>
            <person name="Ucko M."/>
            <person name="Ware C."/>
            <person name="Griffin M.J."/>
        </authorList>
    </citation>
    <scope>NUCLEOTIDE SEQUENCE [LARGE SCALE GENOMIC DNA]</scope>
    <source>
        <strain evidence="8 9">R18-35-2</strain>
    </source>
</reference>
<dbReference type="SUPFAM" id="SSF140129">
    <property type="entry name" value="MxiH-like"/>
    <property type="match status" value="1"/>
</dbReference>
<comment type="subcellular location">
    <subcellularLocation>
        <location evidence="1">Cell surface</location>
    </subcellularLocation>
    <subcellularLocation>
        <location evidence="2">Secreted</location>
    </subcellularLocation>
</comment>
<dbReference type="RefSeq" id="WP_034165260.1">
    <property type="nucleotide sequence ID" value="NZ_CP094301.1"/>
</dbReference>
<dbReference type="NCBIfam" id="TIGR02105">
    <property type="entry name" value="III_needle"/>
    <property type="match status" value="1"/>
</dbReference>
<keyword evidence="3" id="KW-0813">Transport</keyword>
<evidence type="ECO:0000313" key="8">
    <source>
        <dbReference type="EMBL" id="WHP83566.1"/>
    </source>
</evidence>
<comment type="similarity">
    <text evidence="7">Belongs to the SctF family.</text>
</comment>
<evidence type="ECO:0000256" key="3">
    <source>
        <dbReference type="ARBA" id="ARBA00022448"/>
    </source>
</evidence>